<reference evidence="2 3" key="1">
    <citation type="journal article" date="2019" name="Sci. Rep.">
        <title>Orb-weaving spider Araneus ventricosus genome elucidates the spidroin gene catalogue.</title>
        <authorList>
            <person name="Kono N."/>
            <person name="Nakamura H."/>
            <person name="Ohtoshi R."/>
            <person name="Moran D.A.P."/>
            <person name="Shinohara A."/>
            <person name="Yoshida Y."/>
            <person name="Fujiwara M."/>
            <person name="Mori M."/>
            <person name="Tomita M."/>
            <person name="Arakawa K."/>
        </authorList>
    </citation>
    <scope>NUCLEOTIDE SEQUENCE [LARGE SCALE GENOMIC DNA]</scope>
</reference>
<comment type="caution">
    <text evidence="2">The sequence shown here is derived from an EMBL/GenBank/DDBJ whole genome shotgun (WGS) entry which is preliminary data.</text>
</comment>
<dbReference type="Proteomes" id="UP000499080">
    <property type="component" value="Unassembled WGS sequence"/>
</dbReference>
<gene>
    <name evidence="2" type="ORF">AVEN_244696_1</name>
</gene>
<evidence type="ECO:0000256" key="1">
    <source>
        <dbReference type="SAM" id="MobiDB-lite"/>
    </source>
</evidence>
<feature type="region of interest" description="Disordered" evidence="1">
    <location>
        <begin position="1"/>
        <end position="41"/>
    </location>
</feature>
<dbReference type="EMBL" id="BGPR01134834">
    <property type="protein sequence ID" value="GBN54359.1"/>
    <property type="molecule type" value="Genomic_DNA"/>
</dbReference>
<dbReference type="AlphaFoldDB" id="A0A4Y2PT32"/>
<protein>
    <submittedName>
        <fullName evidence="2">Uncharacterized protein</fullName>
    </submittedName>
</protein>
<accession>A0A4Y2PT32</accession>
<sequence length="123" mass="13687">MWANSGAKVSGNTSFQVRNFDSTGETSANEPGGKSVGVKRTPTDVTRKFGEGCRLMCPLRHLTTVPNYETIFSLGPHPDAGMVWKLGVSSCRYGVEEFCLFKCHPHHIRTLQDDEERPKLTLM</sequence>
<feature type="compositionally biased region" description="Polar residues" evidence="1">
    <location>
        <begin position="10"/>
        <end position="29"/>
    </location>
</feature>
<evidence type="ECO:0000313" key="2">
    <source>
        <dbReference type="EMBL" id="GBN54359.1"/>
    </source>
</evidence>
<evidence type="ECO:0000313" key="3">
    <source>
        <dbReference type="Proteomes" id="UP000499080"/>
    </source>
</evidence>
<keyword evidence="3" id="KW-1185">Reference proteome</keyword>
<organism evidence="2 3">
    <name type="scientific">Araneus ventricosus</name>
    <name type="common">Orbweaver spider</name>
    <name type="synonym">Epeira ventricosa</name>
    <dbReference type="NCBI Taxonomy" id="182803"/>
    <lineage>
        <taxon>Eukaryota</taxon>
        <taxon>Metazoa</taxon>
        <taxon>Ecdysozoa</taxon>
        <taxon>Arthropoda</taxon>
        <taxon>Chelicerata</taxon>
        <taxon>Arachnida</taxon>
        <taxon>Araneae</taxon>
        <taxon>Araneomorphae</taxon>
        <taxon>Entelegynae</taxon>
        <taxon>Araneoidea</taxon>
        <taxon>Araneidae</taxon>
        <taxon>Araneus</taxon>
    </lineage>
</organism>
<proteinExistence type="predicted"/>
<name>A0A4Y2PT32_ARAVE</name>